<dbReference type="AlphaFoldDB" id="A0A0A9B2B0"/>
<proteinExistence type="predicted"/>
<organism evidence="1">
    <name type="scientific">Arundo donax</name>
    <name type="common">Giant reed</name>
    <name type="synonym">Donax arundinaceus</name>
    <dbReference type="NCBI Taxonomy" id="35708"/>
    <lineage>
        <taxon>Eukaryota</taxon>
        <taxon>Viridiplantae</taxon>
        <taxon>Streptophyta</taxon>
        <taxon>Embryophyta</taxon>
        <taxon>Tracheophyta</taxon>
        <taxon>Spermatophyta</taxon>
        <taxon>Magnoliopsida</taxon>
        <taxon>Liliopsida</taxon>
        <taxon>Poales</taxon>
        <taxon>Poaceae</taxon>
        <taxon>PACMAD clade</taxon>
        <taxon>Arundinoideae</taxon>
        <taxon>Arundineae</taxon>
        <taxon>Arundo</taxon>
    </lineage>
</organism>
<sequence>MVMCYFEELHRKDYGRLCFIVVLWKWLVAL</sequence>
<name>A0A0A9B2B0_ARUDO</name>
<reference evidence="1" key="1">
    <citation type="submission" date="2014-09" db="EMBL/GenBank/DDBJ databases">
        <authorList>
            <person name="Magalhaes I.L.F."/>
            <person name="Oliveira U."/>
            <person name="Santos F.R."/>
            <person name="Vidigal T.H.D.A."/>
            <person name="Brescovit A.D."/>
            <person name="Santos A.J."/>
        </authorList>
    </citation>
    <scope>NUCLEOTIDE SEQUENCE</scope>
    <source>
        <tissue evidence="1">Shoot tissue taken approximately 20 cm above the soil surface</tissue>
    </source>
</reference>
<reference evidence="1" key="2">
    <citation type="journal article" date="2015" name="Data Brief">
        <title>Shoot transcriptome of the giant reed, Arundo donax.</title>
        <authorList>
            <person name="Barrero R.A."/>
            <person name="Guerrero F.D."/>
            <person name="Moolhuijzen P."/>
            <person name="Goolsby J.A."/>
            <person name="Tidwell J."/>
            <person name="Bellgard S.E."/>
            <person name="Bellgard M.I."/>
        </authorList>
    </citation>
    <scope>NUCLEOTIDE SEQUENCE</scope>
    <source>
        <tissue evidence="1">Shoot tissue taken approximately 20 cm above the soil surface</tissue>
    </source>
</reference>
<accession>A0A0A9B2B0</accession>
<protein>
    <submittedName>
        <fullName evidence="1">Uncharacterized protein</fullName>
    </submittedName>
</protein>
<dbReference type="EMBL" id="GBRH01244433">
    <property type="protein sequence ID" value="JAD53462.1"/>
    <property type="molecule type" value="Transcribed_RNA"/>
</dbReference>
<evidence type="ECO:0000313" key="1">
    <source>
        <dbReference type="EMBL" id="JAD53462.1"/>
    </source>
</evidence>